<accession>A0ABY5FRP3</accession>
<dbReference type="SUPFAM" id="SSF48371">
    <property type="entry name" value="ARM repeat"/>
    <property type="match status" value="1"/>
</dbReference>
<dbReference type="EMBL" id="CP101462">
    <property type="protein sequence ID" value="UTT44263.1"/>
    <property type="molecule type" value="Genomic_DNA"/>
</dbReference>
<evidence type="ECO:0000313" key="2">
    <source>
        <dbReference type="Proteomes" id="UP001060325"/>
    </source>
</evidence>
<protein>
    <submittedName>
        <fullName evidence="1">DNA alkylation repair protein</fullName>
    </submittedName>
</protein>
<sequence>MATPLKDVYHEDFLWEFGRRIQSVYPSFEIQAFVASIVDESWEALALKARTRRISTILGEYLPQHYESALDVLVEIADDCVGFPYLFFPDFVVVYGQAEEHWERSMSALELFTQKSSSEFAIRPFLLRDSTRVLDRMMAWAEHPNEHVRRLASEGCRPRLPWAESLPMFKGDPGPVLAVLELLKEDPSLYVRKSVANNLNDISKDHPEAVLAVSRRWQGEHPHTDWIIRHGCRTLIKSAHPDALTLFGYAQDTDLTVNSSISIHPNVLHIGEACEIQYELSIRPGDAAYIRIEYAIDFINANGKASRKAFLLANKIVAGGARLASSRVHNWSDLTTRRHYPGEHRIVLLVNGREVAEHHIMLHKRDD</sequence>
<dbReference type="InterPro" id="IPR016024">
    <property type="entry name" value="ARM-type_fold"/>
</dbReference>
<keyword evidence="2" id="KW-1185">Reference proteome</keyword>
<proteinExistence type="predicted"/>
<evidence type="ECO:0000313" key="1">
    <source>
        <dbReference type="EMBL" id="UTT44263.1"/>
    </source>
</evidence>
<gene>
    <name evidence="1" type="ORF">NMQ00_07130</name>
</gene>
<dbReference type="Proteomes" id="UP001060325">
    <property type="component" value="Chromosome"/>
</dbReference>
<reference evidence="1" key="1">
    <citation type="submission" date="2022-07" db="EMBL/GenBank/DDBJ databases">
        <title>Complete genome of CX2.</title>
        <authorList>
            <person name="Cao G."/>
        </authorList>
    </citation>
    <scope>NUCLEOTIDE SEQUENCE</scope>
    <source>
        <strain evidence="1">CX2</strain>
    </source>
</reference>
<dbReference type="InterPro" id="IPR014825">
    <property type="entry name" value="DNA_alkylation"/>
</dbReference>
<organism evidence="1 2">
    <name type="scientific">Exiguobacterium aurantiacum</name>
    <dbReference type="NCBI Taxonomy" id="33987"/>
    <lineage>
        <taxon>Bacteria</taxon>
        <taxon>Bacillati</taxon>
        <taxon>Bacillota</taxon>
        <taxon>Bacilli</taxon>
        <taxon>Bacillales</taxon>
        <taxon>Bacillales Family XII. Incertae Sedis</taxon>
        <taxon>Exiguobacterium</taxon>
    </lineage>
</organism>
<name>A0ABY5FRP3_9BACL</name>
<dbReference type="Gene3D" id="1.25.40.290">
    <property type="entry name" value="ARM repeat domains"/>
    <property type="match status" value="1"/>
</dbReference>
<dbReference type="RefSeq" id="WP_255178523.1">
    <property type="nucleotide sequence ID" value="NZ_CP101462.1"/>
</dbReference>
<dbReference type="Pfam" id="PF08713">
    <property type="entry name" value="DNA_alkylation"/>
    <property type="match status" value="1"/>
</dbReference>